<name>K3WEB0_GLOUD</name>
<feature type="region of interest" description="Disordered" evidence="1">
    <location>
        <begin position="1"/>
        <end position="53"/>
    </location>
</feature>
<feature type="region of interest" description="Disordered" evidence="1">
    <location>
        <begin position="87"/>
        <end position="134"/>
    </location>
</feature>
<proteinExistence type="predicted"/>
<dbReference type="EnsemblProtists" id="PYU1_T003301">
    <property type="protein sequence ID" value="PYU1_T003301"/>
    <property type="gene ID" value="PYU1_G003292"/>
</dbReference>
<protein>
    <recommendedName>
        <fullName evidence="4">Armadillo repeat-containing domain-containing protein</fullName>
    </recommendedName>
</protein>
<evidence type="ECO:0008006" key="4">
    <source>
        <dbReference type="Google" id="ProtNLM"/>
    </source>
</evidence>
<feature type="compositionally biased region" description="Low complexity" evidence="1">
    <location>
        <begin position="118"/>
        <end position="134"/>
    </location>
</feature>
<evidence type="ECO:0000256" key="1">
    <source>
        <dbReference type="SAM" id="MobiDB-lite"/>
    </source>
</evidence>
<dbReference type="Gene3D" id="1.25.10.10">
    <property type="entry name" value="Leucine-rich Repeat Variant"/>
    <property type="match status" value="1"/>
</dbReference>
<reference evidence="3" key="1">
    <citation type="journal article" date="2010" name="Genome Biol.">
        <title>Genome sequence of the necrotrophic plant pathogen Pythium ultimum reveals original pathogenicity mechanisms and effector repertoire.</title>
        <authorList>
            <person name="Levesque C.A."/>
            <person name="Brouwer H."/>
            <person name="Cano L."/>
            <person name="Hamilton J.P."/>
            <person name="Holt C."/>
            <person name="Huitema E."/>
            <person name="Raffaele S."/>
            <person name="Robideau G.P."/>
            <person name="Thines M."/>
            <person name="Win J."/>
            <person name="Zerillo M.M."/>
            <person name="Beakes G.W."/>
            <person name="Boore J.L."/>
            <person name="Busam D."/>
            <person name="Dumas B."/>
            <person name="Ferriera S."/>
            <person name="Fuerstenberg S.I."/>
            <person name="Gachon C.M."/>
            <person name="Gaulin E."/>
            <person name="Govers F."/>
            <person name="Grenville-Briggs L."/>
            <person name="Horner N."/>
            <person name="Hostetler J."/>
            <person name="Jiang R.H."/>
            <person name="Johnson J."/>
            <person name="Krajaejun T."/>
            <person name="Lin H."/>
            <person name="Meijer H.J."/>
            <person name="Moore B."/>
            <person name="Morris P."/>
            <person name="Phuntmart V."/>
            <person name="Puiu D."/>
            <person name="Shetty J."/>
            <person name="Stajich J.E."/>
            <person name="Tripathy S."/>
            <person name="Wawra S."/>
            <person name="van West P."/>
            <person name="Whitty B.R."/>
            <person name="Coutinho P.M."/>
            <person name="Henrissat B."/>
            <person name="Martin F."/>
            <person name="Thomas P.D."/>
            <person name="Tyler B.M."/>
            <person name="De Vries R.P."/>
            <person name="Kamoun S."/>
            <person name="Yandell M."/>
            <person name="Tisserat N."/>
            <person name="Buell C.R."/>
        </authorList>
    </citation>
    <scope>NUCLEOTIDE SEQUENCE</scope>
    <source>
        <strain evidence="3">DAOM:BR144</strain>
    </source>
</reference>
<dbReference type="eggNOG" id="ENOG502QWBP">
    <property type="taxonomic scope" value="Eukaryota"/>
</dbReference>
<dbReference type="VEuPathDB" id="FungiDB:PYU1_G003292"/>
<dbReference type="EMBL" id="GL376603">
    <property type="status" value="NOT_ANNOTATED_CDS"/>
    <property type="molecule type" value="Genomic_DNA"/>
</dbReference>
<organism evidence="2 3">
    <name type="scientific">Globisporangium ultimum (strain ATCC 200006 / CBS 805.95 / DAOM BR144)</name>
    <name type="common">Pythium ultimum</name>
    <dbReference type="NCBI Taxonomy" id="431595"/>
    <lineage>
        <taxon>Eukaryota</taxon>
        <taxon>Sar</taxon>
        <taxon>Stramenopiles</taxon>
        <taxon>Oomycota</taxon>
        <taxon>Peronosporomycetes</taxon>
        <taxon>Pythiales</taxon>
        <taxon>Pythiaceae</taxon>
        <taxon>Globisporangium</taxon>
    </lineage>
</organism>
<feature type="compositionally biased region" description="Basic residues" evidence="1">
    <location>
        <begin position="1"/>
        <end position="12"/>
    </location>
</feature>
<dbReference type="Proteomes" id="UP000019132">
    <property type="component" value="Unassembled WGS sequence"/>
</dbReference>
<dbReference type="InParanoid" id="K3WEB0"/>
<dbReference type="HOGENOM" id="CLU_029987_0_0_1"/>
<dbReference type="AlphaFoldDB" id="K3WEB0"/>
<feature type="compositionally biased region" description="Low complexity" evidence="1">
    <location>
        <begin position="38"/>
        <end position="50"/>
    </location>
</feature>
<dbReference type="InterPro" id="IPR011989">
    <property type="entry name" value="ARM-like"/>
</dbReference>
<accession>K3WEB0</accession>
<evidence type="ECO:0000313" key="2">
    <source>
        <dbReference type="EnsemblProtists" id="PYU1_T003301"/>
    </source>
</evidence>
<reference evidence="2" key="3">
    <citation type="submission" date="2015-02" db="UniProtKB">
        <authorList>
            <consortium name="EnsemblProtists"/>
        </authorList>
    </citation>
    <scope>IDENTIFICATION</scope>
    <source>
        <strain evidence="2">DAOM BR144</strain>
    </source>
</reference>
<keyword evidence="3" id="KW-1185">Reference proteome</keyword>
<dbReference type="InterPro" id="IPR016024">
    <property type="entry name" value="ARM-type_fold"/>
</dbReference>
<dbReference type="SUPFAM" id="SSF48371">
    <property type="entry name" value="ARM repeat"/>
    <property type="match status" value="1"/>
</dbReference>
<reference evidence="3" key="2">
    <citation type="submission" date="2010-04" db="EMBL/GenBank/DDBJ databases">
        <authorList>
            <person name="Buell R."/>
            <person name="Hamilton J."/>
            <person name="Hostetler J."/>
        </authorList>
    </citation>
    <scope>NUCLEOTIDE SEQUENCE [LARGE SCALE GENOMIC DNA]</scope>
    <source>
        <strain evidence="3">DAOM:BR144</strain>
    </source>
</reference>
<feature type="compositionally biased region" description="Polar residues" evidence="1">
    <location>
        <begin position="90"/>
        <end position="107"/>
    </location>
</feature>
<evidence type="ECO:0000313" key="3">
    <source>
        <dbReference type="Proteomes" id="UP000019132"/>
    </source>
</evidence>
<sequence>MPFPRPHAKRKQLTMAKWQQHAPPPPPPAAFHRSCTISSASSSVRQRSGSLNDKLSAPAAALLDERQEHDDESRSVQLAAMAIPQFRSCRPTNNSSSTSHHGVQMSTEWRIRRRGRSVSDNSSSSTSSLSSNASSSAGRFSIQQLSASVSALRSGSMDSDDSMDGSTLATVGSIVVAPQLPQPPYPVDPYHFYCKTEQSTGSVLSEVTTLLNDCDVEYSLHAFKCKFKCVKYMHYSHVEFIVRVYTTHQNALLIEFQRRSGSVLLWDGLYNILYHKLIELIDTTVAACPQSGGQKRVGAIRQDSLSAQIWRTMSSQTPSSGVEAMKIMLTSKYVDAQREGCSGLAALTEDAQSAYLVAKHGLVEHLVVAAESNDLDMARCAVGALINISKAMDTFSNQEIADRTLEQIKRAAKIVIELLAKTTDTLFSLELLRECARALRSFGKICPQQVVACEGDTQLLHHVNHRDMQLAHHCREALQELQMNG</sequence>